<accession>A0A5K7ZEZ8</accession>
<name>A0A5K7ZEZ8_9BACT</name>
<dbReference type="EMBL" id="AP021875">
    <property type="protein sequence ID" value="BBO74757.1"/>
    <property type="molecule type" value="Genomic_DNA"/>
</dbReference>
<sequence length="154" mass="17895">MAYTRELFPKLNFVYTLATGTLDDQPLMIHLMSFYAESEDYEVIRELLDTRGLQNVEGLTVRGMIRAAETQKKLFPGRDFRAAVIVNSAEYRKGVEIYSSLANTKKLQIKPFENGLDEPLVWLGYNKENRIKIKRFISRHTPLRQQHHPIPVEV</sequence>
<evidence type="ECO:0000313" key="1">
    <source>
        <dbReference type="EMBL" id="BBO74757.1"/>
    </source>
</evidence>
<proteinExistence type="predicted"/>
<dbReference type="OrthoDB" id="9342845at2"/>
<dbReference type="AlphaFoldDB" id="A0A5K7ZEZ8"/>
<dbReference type="Proteomes" id="UP000427769">
    <property type="component" value="Chromosome"/>
</dbReference>
<protein>
    <submittedName>
        <fullName evidence="1">Uncharacterized protein</fullName>
    </submittedName>
</protein>
<evidence type="ECO:0000313" key="2">
    <source>
        <dbReference type="Proteomes" id="UP000427769"/>
    </source>
</evidence>
<dbReference type="KEGG" id="dwd:DSCW_21740"/>
<reference evidence="1 2" key="1">
    <citation type="submission" date="2019-11" db="EMBL/GenBank/DDBJ databases">
        <title>Comparative genomics of hydrocarbon-degrading Desulfosarcina strains.</title>
        <authorList>
            <person name="Watanabe M."/>
            <person name="Kojima H."/>
            <person name="Fukui M."/>
        </authorList>
    </citation>
    <scope>NUCLEOTIDE SEQUENCE [LARGE SCALE GENOMIC DNA]</scope>
    <source>
        <strain evidence="1 2">PP31</strain>
    </source>
</reference>
<keyword evidence="2" id="KW-1185">Reference proteome</keyword>
<organism evidence="1 2">
    <name type="scientific">Desulfosarcina widdelii</name>
    <dbReference type="NCBI Taxonomy" id="947919"/>
    <lineage>
        <taxon>Bacteria</taxon>
        <taxon>Pseudomonadati</taxon>
        <taxon>Thermodesulfobacteriota</taxon>
        <taxon>Desulfobacteria</taxon>
        <taxon>Desulfobacterales</taxon>
        <taxon>Desulfosarcinaceae</taxon>
        <taxon>Desulfosarcina</taxon>
    </lineage>
</organism>
<dbReference type="RefSeq" id="WP_155303744.1">
    <property type="nucleotide sequence ID" value="NZ_AP021875.1"/>
</dbReference>
<gene>
    <name evidence="1" type="ORF">DSCW_21740</name>
</gene>